<dbReference type="GO" id="GO:0004143">
    <property type="term" value="F:ATP-dependent diacylglycerol kinase activity"/>
    <property type="evidence" value="ECO:0007669"/>
    <property type="project" value="InterPro"/>
</dbReference>
<reference evidence="2 3" key="1">
    <citation type="journal article" date="2007" name="Nat. Biotechnol.">
        <title>Genome sequence of the lignocellulose-bioconverting and xylose-fermenting yeast Pichia stipitis.</title>
        <authorList>
            <person name="Jeffries T.W."/>
            <person name="Grigoriev I.V."/>
            <person name="Grimwood J."/>
            <person name="Laplaza J.M."/>
            <person name="Aerts A."/>
            <person name="Salamov A."/>
            <person name="Schmutz J."/>
            <person name="Lindquist E."/>
            <person name="Dehal P."/>
            <person name="Shapiro H."/>
            <person name="Jin Y.S."/>
            <person name="Passoth V."/>
            <person name="Richardson P.M."/>
        </authorList>
    </citation>
    <scope>NUCLEOTIDE SEQUENCE [LARGE SCALE GENOMIC DNA]</scope>
    <source>
        <strain evidence="3">ATCC 58785 / CBS 6054 / NBRC 10063 / NRRL Y-11545</strain>
    </source>
</reference>
<feature type="transmembrane region" description="Helical" evidence="1">
    <location>
        <begin position="208"/>
        <end position="225"/>
    </location>
</feature>
<dbReference type="FunCoup" id="A3LMT0">
    <property type="interactions" value="53"/>
</dbReference>
<feature type="transmembrane region" description="Helical" evidence="1">
    <location>
        <begin position="77"/>
        <end position="97"/>
    </location>
</feature>
<evidence type="ECO:0000313" key="3">
    <source>
        <dbReference type="Proteomes" id="UP000002258"/>
    </source>
</evidence>
<feature type="non-terminal residue" evidence="2">
    <location>
        <position position="1"/>
    </location>
</feature>
<accession>A3LMT0</accession>
<keyword evidence="1" id="KW-1133">Transmembrane helix</keyword>
<dbReference type="PANTHER" id="PTHR31303:SF1">
    <property type="entry name" value="CTP-DEPENDENT DIACYLGLYCEROL KINASE 1"/>
    <property type="match status" value="1"/>
</dbReference>
<dbReference type="GO" id="GO:0006654">
    <property type="term" value="P:phosphatidic acid biosynthetic process"/>
    <property type="evidence" value="ECO:0007669"/>
    <property type="project" value="EnsemblFungi"/>
</dbReference>
<dbReference type="GO" id="GO:0141035">
    <property type="term" value="F:CTP-dependent diacylglycerol kinase activity"/>
    <property type="evidence" value="ECO:0007669"/>
    <property type="project" value="EnsemblFungi"/>
</dbReference>
<feature type="transmembrane region" description="Helical" evidence="1">
    <location>
        <begin position="136"/>
        <end position="157"/>
    </location>
</feature>
<proteinExistence type="predicted"/>
<dbReference type="Proteomes" id="UP000002258">
    <property type="component" value="Chromosome 2"/>
</dbReference>
<evidence type="ECO:0000256" key="1">
    <source>
        <dbReference type="SAM" id="Phobius"/>
    </source>
</evidence>
<dbReference type="STRING" id="322104.A3LMT0"/>
<dbReference type="GO" id="GO:0097038">
    <property type="term" value="C:perinuclear endoplasmic reticulum"/>
    <property type="evidence" value="ECO:0007669"/>
    <property type="project" value="EnsemblFungi"/>
</dbReference>
<dbReference type="RefSeq" id="XP_001382769.2">
    <property type="nucleotide sequence ID" value="XM_001382732.1"/>
</dbReference>
<dbReference type="EMBL" id="CP000496">
    <property type="protein sequence ID" value="ABN64740.2"/>
    <property type="molecule type" value="Genomic_DNA"/>
</dbReference>
<keyword evidence="3" id="KW-1185">Reference proteome</keyword>
<keyword evidence="1" id="KW-0472">Membrane</keyword>
<sequence length="227" mass="25771">FRHFLIKHEIPRKAFHSSIGFFTLWLYVNGVQTRQLPLPLFAAFSMVFLNDFLRFRDPEFNRRVTKAMSFMMREKEVNEYNGTLFYLLGLTIVFAIFPKDICLMSVLLLSWADTAASTFGRQFGKYTPKITKDKSLAGSLAAFVTGVFSCYLLYGYFVPVYDATVNFPGDISWTAESSKLSVHSFALASGFIASVSEFINIFDLDDNFTIPVLSAFFLAAVVKIFHV</sequence>
<protein>
    <recommendedName>
        <fullName evidence="4">Phosphatidate cytidylyltransferase</fullName>
    </recommendedName>
</protein>
<dbReference type="HOGENOM" id="CLU_031477_0_1_1"/>
<gene>
    <name evidence="2" type="ORF">PICST_56382</name>
</gene>
<dbReference type="GO" id="GO:0101026">
    <property type="term" value="P:mitotic nuclear membrane biogenesis"/>
    <property type="evidence" value="ECO:0007669"/>
    <property type="project" value="EnsemblFungi"/>
</dbReference>
<dbReference type="AlphaFoldDB" id="A3LMT0"/>
<dbReference type="InParanoid" id="A3LMT0"/>
<dbReference type="GO" id="GO:0005789">
    <property type="term" value="C:endoplasmic reticulum membrane"/>
    <property type="evidence" value="ECO:0007669"/>
    <property type="project" value="EnsemblFungi"/>
</dbReference>
<evidence type="ECO:0008006" key="4">
    <source>
        <dbReference type="Google" id="ProtNLM"/>
    </source>
</evidence>
<dbReference type="KEGG" id="pic:PICST_56382"/>
<dbReference type="eggNOG" id="KOG4453">
    <property type="taxonomic scope" value="Eukaryota"/>
</dbReference>
<feature type="transmembrane region" description="Helical" evidence="1">
    <location>
        <begin position="103"/>
        <end position="124"/>
    </location>
</feature>
<evidence type="ECO:0000313" key="2">
    <source>
        <dbReference type="EMBL" id="ABN64740.2"/>
    </source>
</evidence>
<dbReference type="GeneID" id="4837047"/>
<dbReference type="PANTHER" id="PTHR31303">
    <property type="entry name" value="CTP-DEPENDENT DIACYLGLYCEROL KINASE 1"/>
    <property type="match status" value="1"/>
</dbReference>
<dbReference type="OMA" id="TKHEVPR"/>
<name>A3LMT0_PICST</name>
<dbReference type="GO" id="GO:2001210">
    <property type="term" value="P:regulation of isopentenyl diphosphate biosynthetic process, mevalonate pathway"/>
    <property type="evidence" value="ECO:0007669"/>
    <property type="project" value="EnsemblFungi"/>
</dbReference>
<keyword evidence="1" id="KW-0812">Transmembrane</keyword>
<dbReference type="InterPro" id="IPR037997">
    <property type="entry name" value="Dgk1-like"/>
</dbReference>
<organism evidence="2 3">
    <name type="scientific">Scheffersomyces stipitis (strain ATCC 58785 / CBS 6054 / NBRC 10063 / NRRL Y-11545)</name>
    <name type="common">Yeast</name>
    <name type="synonym">Pichia stipitis</name>
    <dbReference type="NCBI Taxonomy" id="322104"/>
    <lineage>
        <taxon>Eukaryota</taxon>
        <taxon>Fungi</taxon>
        <taxon>Dikarya</taxon>
        <taxon>Ascomycota</taxon>
        <taxon>Saccharomycotina</taxon>
        <taxon>Pichiomycetes</taxon>
        <taxon>Debaryomycetaceae</taxon>
        <taxon>Scheffersomyces</taxon>
    </lineage>
</organism>
<dbReference type="OrthoDB" id="5673at2759"/>